<dbReference type="PANTHER" id="PTHR30055">
    <property type="entry name" value="HTH-TYPE TRANSCRIPTIONAL REGULATOR RUTR"/>
    <property type="match status" value="1"/>
</dbReference>
<dbReference type="GO" id="GO:0000976">
    <property type="term" value="F:transcription cis-regulatory region binding"/>
    <property type="evidence" value="ECO:0007669"/>
    <property type="project" value="TreeGrafter"/>
</dbReference>
<dbReference type="SUPFAM" id="SSF46689">
    <property type="entry name" value="Homeodomain-like"/>
    <property type="match status" value="1"/>
</dbReference>
<dbReference type="AlphaFoldDB" id="A0A5S9P9B0"/>
<evidence type="ECO:0000313" key="6">
    <source>
        <dbReference type="EMBL" id="CAA0100181.1"/>
    </source>
</evidence>
<dbReference type="InterPro" id="IPR036271">
    <property type="entry name" value="Tet_transcr_reg_TetR-rel_C_sf"/>
</dbReference>
<feature type="DNA-binding region" description="H-T-H motif" evidence="4">
    <location>
        <begin position="19"/>
        <end position="38"/>
    </location>
</feature>
<dbReference type="Proteomes" id="UP000430146">
    <property type="component" value="Unassembled WGS sequence"/>
</dbReference>
<evidence type="ECO:0000313" key="7">
    <source>
        <dbReference type="Proteomes" id="UP000430146"/>
    </source>
</evidence>
<feature type="domain" description="HTH tetR-type" evidence="5">
    <location>
        <begin position="1"/>
        <end position="56"/>
    </location>
</feature>
<keyword evidence="1" id="KW-0805">Transcription regulation</keyword>
<evidence type="ECO:0000256" key="1">
    <source>
        <dbReference type="ARBA" id="ARBA00023015"/>
    </source>
</evidence>
<keyword evidence="7" id="KW-1185">Reference proteome</keyword>
<evidence type="ECO:0000259" key="5">
    <source>
        <dbReference type="PROSITE" id="PS50977"/>
    </source>
</evidence>
<dbReference type="InterPro" id="IPR050109">
    <property type="entry name" value="HTH-type_TetR-like_transc_reg"/>
</dbReference>
<gene>
    <name evidence="6" type="ORF">AELLOGFF_03260</name>
</gene>
<name>A0A5S9P9B0_MYCVN</name>
<dbReference type="PROSITE" id="PS50977">
    <property type="entry name" value="HTH_TETR_2"/>
    <property type="match status" value="1"/>
</dbReference>
<organism evidence="6 7">
    <name type="scientific">Mycolicibacterium vanbaalenii</name>
    <name type="common">Mycobacterium vanbaalenii</name>
    <dbReference type="NCBI Taxonomy" id="110539"/>
    <lineage>
        <taxon>Bacteria</taxon>
        <taxon>Bacillati</taxon>
        <taxon>Actinomycetota</taxon>
        <taxon>Actinomycetes</taxon>
        <taxon>Mycobacteriales</taxon>
        <taxon>Mycobacteriaceae</taxon>
        <taxon>Mycolicibacterium</taxon>
    </lineage>
</organism>
<evidence type="ECO:0000256" key="2">
    <source>
        <dbReference type="ARBA" id="ARBA00023125"/>
    </source>
</evidence>
<dbReference type="PRINTS" id="PR00455">
    <property type="entry name" value="HTHTETR"/>
</dbReference>
<dbReference type="EMBL" id="CACSIP010000007">
    <property type="protein sequence ID" value="CAA0100181.1"/>
    <property type="molecule type" value="Genomic_DNA"/>
</dbReference>
<accession>A0A5S9P9B0</accession>
<dbReference type="SUPFAM" id="SSF48498">
    <property type="entry name" value="Tetracyclin repressor-like, C-terminal domain"/>
    <property type="match status" value="1"/>
</dbReference>
<evidence type="ECO:0000256" key="3">
    <source>
        <dbReference type="ARBA" id="ARBA00023163"/>
    </source>
</evidence>
<evidence type="ECO:0000256" key="4">
    <source>
        <dbReference type="PROSITE-ProRule" id="PRU00335"/>
    </source>
</evidence>
<keyword evidence="2 4" id="KW-0238">DNA-binding</keyword>
<dbReference type="RefSeq" id="WP_234897320.1">
    <property type="nucleotide sequence ID" value="NZ_CACSIP010000007.1"/>
</dbReference>
<protein>
    <recommendedName>
        <fullName evidence="5">HTH tetR-type domain-containing protein</fullName>
    </recommendedName>
</protein>
<dbReference type="GO" id="GO:0003700">
    <property type="term" value="F:DNA-binding transcription factor activity"/>
    <property type="evidence" value="ECO:0007669"/>
    <property type="project" value="TreeGrafter"/>
</dbReference>
<sequence>MLLAAATEYVLDHGVSNLTLRPLAAAIGVTIATVVRQFGSKEQLIEEVTRGINQQLLADLHNDPELTAGPPVETLRILWRRWLTPTEARKFSLMFELYGLALREPEKYRWFTDSVVREWGLTLVEGALIDSGSESGQAEIHGTLILAVLRGLQLDYAATHDTARISAAFEVAVALLAPAVGHPD</sequence>
<dbReference type="Pfam" id="PF00440">
    <property type="entry name" value="TetR_N"/>
    <property type="match status" value="1"/>
</dbReference>
<dbReference type="Gene3D" id="1.10.357.10">
    <property type="entry name" value="Tetracycline Repressor, domain 2"/>
    <property type="match status" value="1"/>
</dbReference>
<keyword evidence="3" id="KW-0804">Transcription</keyword>
<proteinExistence type="predicted"/>
<reference evidence="6 7" key="1">
    <citation type="submission" date="2019-11" db="EMBL/GenBank/DDBJ databases">
        <authorList>
            <person name="Holert J."/>
        </authorList>
    </citation>
    <scope>NUCLEOTIDE SEQUENCE [LARGE SCALE GENOMIC DNA]</scope>
    <source>
        <strain evidence="6">BC8_1</strain>
    </source>
</reference>
<dbReference type="InterPro" id="IPR001647">
    <property type="entry name" value="HTH_TetR"/>
</dbReference>
<dbReference type="InterPro" id="IPR009057">
    <property type="entry name" value="Homeodomain-like_sf"/>
</dbReference>
<dbReference type="PANTHER" id="PTHR30055:SF234">
    <property type="entry name" value="HTH-TYPE TRANSCRIPTIONAL REGULATOR BETI"/>
    <property type="match status" value="1"/>
</dbReference>